<feature type="transmembrane region" description="Helical" evidence="7">
    <location>
        <begin position="224"/>
        <end position="246"/>
    </location>
</feature>
<feature type="transmembrane region" description="Helical" evidence="7">
    <location>
        <begin position="109"/>
        <end position="130"/>
    </location>
</feature>
<feature type="transmembrane region" description="Helical" evidence="7">
    <location>
        <begin position="167"/>
        <end position="187"/>
    </location>
</feature>
<feature type="transmembrane region" description="Helical" evidence="7">
    <location>
        <begin position="12"/>
        <end position="32"/>
    </location>
</feature>
<keyword evidence="4 7" id="KW-0812">Transmembrane</keyword>
<dbReference type="KEGG" id="sllo:ISP08_11725"/>
<reference evidence="9 10" key="1">
    <citation type="submission" date="2020-10" db="EMBL/GenBank/DDBJ databases">
        <title>Closed genome sequences of Staphylococcus lloydii sp. nov. and Staphylococcus durrellii sp. nov. Isolated from Captive Fruit Bats (Pteropus livingstonii).</title>
        <authorList>
            <person name="Fountain K."/>
        </authorList>
    </citation>
    <scope>NUCLEOTIDE SEQUENCE [LARGE SCALE GENOMIC DNA]</scope>
    <source>
        <strain evidence="9 10">23_2_7_LY</strain>
    </source>
</reference>
<dbReference type="PRINTS" id="PR01036">
    <property type="entry name" value="TCRTETB"/>
</dbReference>
<feature type="domain" description="Major facilitator superfamily (MFS) profile" evidence="8">
    <location>
        <begin position="14"/>
        <end position="472"/>
    </location>
</feature>
<evidence type="ECO:0000256" key="5">
    <source>
        <dbReference type="ARBA" id="ARBA00022989"/>
    </source>
</evidence>
<keyword evidence="2" id="KW-0813">Transport</keyword>
<dbReference type="PANTHER" id="PTHR42718:SF24">
    <property type="entry name" value="MAJOR FACILITATOR SUPERFAMILY (MFS) PROFILE DOMAIN-CONTAINING PROTEIN"/>
    <property type="match status" value="1"/>
</dbReference>
<evidence type="ECO:0000256" key="4">
    <source>
        <dbReference type="ARBA" id="ARBA00022692"/>
    </source>
</evidence>
<dbReference type="GO" id="GO:0022857">
    <property type="term" value="F:transmembrane transporter activity"/>
    <property type="evidence" value="ECO:0007669"/>
    <property type="project" value="InterPro"/>
</dbReference>
<dbReference type="NCBIfam" id="TIGR00711">
    <property type="entry name" value="efflux_EmrB"/>
    <property type="match status" value="1"/>
</dbReference>
<evidence type="ECO:0000256" key="6">
    <source>
        <dbReference type="ARBA" id="ARBA00023136"/>
    </source>
</evidence>
<feature type="transmembrane region" description="Helical" evidence="7">
    <location>
        <begin position="137"/>
        <end position="161"/>
    </location>
</feature>
<dbReference type="PROSITE" id="PS50850">
    <property type="entry name" value="MFS"/>
    <property type="match status" value="1"/>
</dbReference>
<protein>
    <submittedName>
        <fullName evidence="9">Multidrug efflux MFS transporter</fullName>
    </submittedName>
</protein>
<dbReference type="PANTHER" id="PTHR42718">
    <property type="entry name" value="MAJOR FACILITATOR SUPERFAMILY MULTIDRUG TRANSPORTER MFSC"/>
    <property type="match status" value="1"/>
</dbReference>
<keyword evidence="6 7" id="KW-0472">Membrane</keyword>
<dbReference type="RefSeq" id="WP_195718731.1">
    <property type="nucleotide sequence ID" value="NZ_CP064056.1"/>
</dbReference>
<feature type="transmembrane region" description="Helical" evidence="7">
    <location>
        <begin position="399"/>
        <end position="420"/>
    </location>
</feature>
<dbReference type="InterPro" id="IPR020846">
    <property type="entry name" value="MFS_dom"/>
</dbReference>
<feature type="transmembrane region" description="Helical" evidence="7">
    <location>
        <begin position="79"/>
        <end position="97"/>
    </location>
</feature>
<dbReference type="InterPro" id="IPR011701">
    <property type="entry name" value="MFS"/>
</dbReference>
<evidence type="ECO:0000256" key="3">
    <source>
        <dbReference type="ARBA" id="ARBA00022475"/>
    </source>
</evidence>
<gene>
    <name evidence="9" type="ORF">ISP08_11725</name>
</gene>
<comment type="subcellular location">
    <subcellularLocation>
        <location evidence="1">Cell membrane</location>
        <topology evidence="1">Multi-pass membrane protein</topology>
    </subcellularLocation>
</comment>
<name>A0A7T1AZL2_9STAP</name>
<feature type="transmembrane region" description="Helical" evidence="7">
    <location>
        <begin position="199"/>
        <end position="218"/>
    </location>
</feature>
<dbReference type="CDD" id="cd17503">
    <property type="entry name" value="MFS_LmrB_MDR_like"/>
    <property type="match status" value="1"/>
</dbReference>
<keyword evidence="5 7" id="KW-1133">Transmembrane helix</keyword>
<evidence type="ECO:0000313" key="10">
    <source>
        <dbReference type="Proteomes" id="UP000594455"/>
    </source>
</evidence>
<feature type="transmembrane region" description="Helical" evidence="7">
    <location>
        <begin position="448"/>
        <end position="467"/>
    </location>
</feature>
<dbReference type="SUPFAM" id="SSF103473">
    <property type="entry name" value="MFS general substrate transporter"/>
    <property type="match status" value="1"/>
</dbReference>
<feature type="transmembrane region" description="Helical" evidence="7">
    <location>
        <begin position="332"/>
        <end position="351"/>
    </location>
</feature>
<keyword evidence="3" id="KW-1003">Cell membrane</keyword>
<feature type="transmembrane region" description="Helical" evidence="7">
    <location>
        <begin position="52"/>
        <end position="72"/>
    </location>
</feature>
<dbReference type="GO" id="GO:0005886">
    <property type="term" value="C:plasma membrane"/>
    <property type="evidence" value="ECO:0007669"/>
    <property type="project" value="UniProtKB-SubCell"/>
</dbReference>
<sequence length="480" mass="51957">MSSEMISTKKRNTIILVMLGSAFVAMLNQTLLNTALPAITTGLKIDETTAQWLITGFMLVNGIMIPLTAFLMDRFHTRPLYIFSMSAFLIGSILAAFSPTFSLLMVARVIQAIGAGLLLPLMQFTVFTLFPSEKRGFAMGLTGIVAQSAPAIGPTLTGFLIDTFSWRAPFIVVATIAIIAFIIGIIFVESNNTTKHRELDKTSVVYSTLGFGLMLYAFSSAGNLGFNSPIVIISLIVGLVIVGIFVTRQIKIDNPLLNLNVFANRTFALSSVSSMILFIGIVGPALLIPIYIQSGLGLSAILSGFVILPGAVVNAFMSVYTGKIYDKYGLKVLAIPGFILLIIMTILHCFLSSNTPYWYVVVIYAIRMFSVALIIMPLNTKGVNSLNAENISHGTAIMNFLRIMAGAIGTAVMITILAIVRKSYAAQHAMTESKTVMNQHATVQGIDAAFIFTTILLIIGFICTLLIKNDKKQTSLTTNK</sequence>
<feature type="transmembrane region" description="Helical" evidence="7">
    <location>
        <begin position="267"/>
        <end position="292"/>
    </location>
</feature>
<dbReference type="AlphaFoldDB" id="A0A7T1AZL2"/>
<accession>A0A7T1AZL2</accession>
<proteinExistence type="predicted"/>
<evidence type="ECO:0000256" key="2">
    <source>
        <dbReference type="ARBA" id="ARBA00022448"/>
    </source>
</evidence>
<dbReference type="Proteomes" id="UP000594455">
    <property type="component" value="Chromosome"/>
</dbReference>
<dbReference type="InterPro" id="IPR004638">
    <property type="entry name" value="EmrB-like"/>
</dbReference>
<feature type="transmembrane region" description="Helical" evidence="7">
    <location>
        <begin position="357"/>
        <end position="378"/>
    </location>
</feature>
<dbReference type="InterPro" id="IPR036259">
    <property type="entry name" value="MFS_trans_sf"/>
</dbReference>
<evidence type="ECO:0000259" key="8">
    <source>
        <dbReference type="PROSITE" id="PS50850"/>
    </source>
</evidence>
<evidence type="ECO:0000256" key="7">
    <source>
        <dbReference type="SAM" id="Phobius"/>
    </source>
</evidence>
<evidence type="ECO:0000313" key="9">
    <source>
        <dbReference type="EMBL" id="QPM74973.1"/>
    </source>
</evidence>
<feature type="transmembrane region" description="Helical" evidence="7">
    <location>
        <begin position="298"/>
        <end position="320"/>
    </location>
</feature>
<dbReference type="Gene3D" id="1.20.1250.20">
    <property type="entry name" value="MFS general substrate transporter like domains"/>
    <property type="match status" value="1"/>
</dbReference>
<dbReference type="Pfam" id="PF07690">
    <property type="entry name" value="MFS_1"/>
    <property type="match status" value="1"/>
</dbReference>
<organism evidence="9 10">
    <name type="scientific">Staphylococcus lloydii</name>
    <dbReference type="NCBI Taxonomy" id="2781774"/>
    <lineage>
        <taxon>Bacteria</taxon>
        <taxon>Bacillati</taxon>
        <taxon>Bacillota</taxon>
        <taxon>Bacilli</taxon>
        <taxon>Bacillales</taxon>
        <taxon>Staphylococcaceae</taxon>
        <taxon>Staphylococcus</taxon>
    </lineage>
</organism>
<dbReference type="EMBL" id="CP064056">
    <property type="protein sequence ID" value="QPM74973.1"/>
    <property type="molecule type" value="Genomic_DNA"/>
</dbReference>
<dbReference type="Gene3D" id="1.20.1720.10">
    <property type="entry name" value="Multidrug resistance protein D"/>
    <property type="match status" value="1"/>
</dbReference>
<keyword evidence="10" id="KW-1185">Reference proteome</keyword>
<evidence type="ECO:0000256" key="1">
    <source>
        <dbReference type="ARBA" id="ARBA00004651"/>
    </source>
</evidence>